<evidence type="ECO:0000313" key="2">
    <source>
        <dbReference type="EMBL" id="AAF11320.1"/>
    </source>
</evidence>
<reference evidence="4" key="2">
    <citation type="journal article" date="2020" name="Biochem. Biophys. Res. Commun.">
        <title>Crystal structure of the AhpD-like protein DR1765 from Deinococcus radiodurans R1.</title>
        <authorList>
            <person name="Zhao L."/>
            <person name="Jeong S."/>
            <person name="Zhang J."/>
            <person name="Jung J.H."/>
            <person name="Choi J.I."/>
            <person name="Lim S."/>
            <person name="Kim M.K."/>
        </authorList>
    </citation>
    <scope>X-RAY CRYSTALLOGRAPHY (2.27 ANGSTROMS) OF 30-219</scope>
</reference>
<dbReference type="SUPFAM" id="SSF69118">
    <property type="entry name" value="AhpD-like"/>
    <property type="match status" value="1"/>
</dbReference>
<dbReference type="STRING" id="243230.DR_1765"/>
<keyword evidence="3" id="KW-1185">Reference proteome</keyword>
<dbReference type="PANTHER" id="PTHR35446:SF2">
    <property type="entry name" value="CARBOXYMUCONOLACTONE DECARBOXYLASE-LIKE DOMAIN-CONTAINING PROTEIN"/>
    <property type="match status" value="1"/>
</dbReference>
<dbReference type="PIR" id="B75356">
    <property type="entry name" value="B75356"/>
</dbReference>
<dbReference type="InterPro" id="IPR003779">
    <property type="entry name" value="CMD-like"/>
</dbReference>
<name>Q9RTJ7_DEIRA</name>
<dbReference type="Gene3D" id="1.20.5.810">
    <property type="entry name" value="AhpD-like"/>
    <property type="match status" value="1"/>
</dbReference>
<dbReference type="KEGG" id="dra:DR_1765"/>
<dbReference type="EnsemblBacteria" id="AAF11320">
    <property type="protein sequence ID" value="AAF11320"/>
    <property type="gene ID" value="DR_1765"/>
</dbReference>
<dbReference type="NCBIfam" id="TIGR00778">
    <property type="entry name" value="ahpD_dom"/>
    <property type="match status" value="1"/>
</dbReference>
<protein>
    <recommendedName>
        <fullName evidence="1">Carboxymuconolactone decarboxylase-like domain-containing protein</fullName>
    </recommendedName>
</protein>
<feature type="domain" description="Carboxymuconolactone decarboxylase-like" evidence="1">
    <location>
        <begin position="78"/>
        <end position="159"/>
    </location>
</feature>
<dbReference type="PATRIC" id="fig|243230.17.peg.1977"/>
<evidence type="ECO:0007829" key="4">
    <source>
        <dbReference type="PDB" id="6K40"/>
    </source>
</evidence>
<dbReference type="eggNOG" id="COG2128">
    <property type="taxonomic scope" value="Bacteria"/>
</dbReference>
<dbReference type="PDB" id="6K40">
    <property type="method" value="X-ray"/>
    <property type="resolution" value="2.27 A"/>
    <property type="chains" value="A/B/C/D/E/F/G/H/I/J/K/L=30-219"/>
</dbReference>
<sequence length="219" mass="23868">MPGQAAVSTAAGQKTVKRKVNSLGYPLLMPTTQPRLSFLAVPTEDNAHEGVKKLWSKAEANMGFVPNVFRAQALNGEQFLAWWNYFNLLVNKEGGLSNAERELLAVVVSGLNRCVYCAVSHGAALREFSGDAVKADAVAVNWRQAELSEREQAMCAYAEKLTLRPAEMTEADLAPLRAAGLSDEAILEAVQVIAMFNMTNRVSSALGFVPNPEYHIQSR</sequence>
<evidence type="ECO:0000259" key="1">
    <source>
        <dbReference type="Pfam" id="PF02627"/>
    </source>
</evidence>
<organism evidence="2 3">
    <name type="scientific">Deinococcus radiodurans (strain ATCC 13939 / DSM 20539 / JCM 16871 / CCUG 27074 / LMG 4051 / NBRC 15346 / NCIMB 9279 / VKM B-1422 / R1)</name>
    <dbReference type="NCBI Taxonomy" id="243230"/>
    <lineage>
        <taxon>Bacteria</taxon>
        <taxon>Thermotogati</taxon>
        <taxon>Deinococcota</taxon>
        <taxon>Deinococci</taxon>
        <taxon>Deinococcales</taxon>
        <taxon>Deinococcaceae</taxon>
        <taxon>Deinococcus</taxon>
    </lineage>
</organism>
<dbReference type="InterPro" id="IPR004675">
    <property type="entry name" value="AhpD_core"/>
</dbReference>
<proteinExistence type="evidence at protein level"/>
<dbReference type="SMR" id="Q9RTJ7"/>
<evidence type="ECO:0000313" key="3">
    <source>
        <dbReference type="Proteomes" id="UP000002524"/>
    </source>
</evidence>
<accession>Q9RTJ7</accession>
<dbReference type="Pfam" id="PF02627">
    <property type="entry name" value="CMD"/>
    <property type="match status" value="1"/>
</dbReference>
<dbReference type="GO" id="GO:0051920">
    <property type="term" value="F:peroxiredoxin activity"/>
    <property type="evidence" value="ECO:0007669"/>
    <property type="project" value="InterPro"/>
</dbReference>
<gene>
    <name evidence="2" type="ordered locus">DR_1765</name>
</gene>
<dbReference type="PaxDb" id="243230-DR_1765"/>
<dbReference type="PANTHER" id="PTHR35446">
    <property type="entry name" value="SI:CH211-175M2.5"/>
    <property type="match status" value="1"/>
</dbReference>
<dbReference type="OrthoDB" id="9810664at2"/>
<dbReference type="InterPro" id="IPR010195">
    <property type="entry name" value="Uncharacterised_peroxidase-rel"/>
</dbReference>
<dbReference type="Proteomes" id="UP000002524">
    <property type="component" value="Chromosome 1"/>
</dbReference>
<dbReference type="EMBL" id="AE000513">
    <property type="protein sequence ID" value="AAF11320.1"/>
    <property type="molecule type" value="Genomic_DNA"/>
</dbReference>
<dbReference type="InterPro" id="IPR029032">
    <property type="entry name" value="AhpD-like"/>
</dbReference>
<dbReference type="Gene3D" id="1.20.1290.10">
    <property type="entry name" value="AhpD-like"/>
    <property type="match status" value="1"/>
</dbReference>
<dbReference type="FunCoup" id="Q9RTJ7">
    <property type="interactions" value="37"/>
</dbReference>
<reference evidence="2 3" key="1">
    <citation type="journal article" date="1999" name="Science">
        <title>Genome sequence of the radioresistant bacterium Deinococcus radiodurans R1.</title>
        <authorList>
            <person name="White O."/>
            <person name="Eisen J.A."/>
            <person name="Heidelberg J.F."/>
            <person name="Hickey E.K."/>
            <person name="Peterson J.D."/>
            <person name="Dodson R.J."/>
            <person name="Haft D.H."/>
            <person name="Gwinn M.L."/>
            <person name="Nelson W.C."/>
            <person name="Richardson D.L."/>
            <person name="Moffat K.S."/>
            <person name="Qin H."/>
            <person name="Jiang L."/>
            <person name="Pamphile W."/>
            <person name="Crosby M."/>
            <person name="Shen M."/>
            <person name="Vamathevan J.J."/>
            <person name="Lam P."/>
            <person name="McDonald L."/>
            <person name="Utterback T."/>
            <person name="Zalewski C."/>
            <person name="Makarova K.S."/>
            <person name="Aravind L."/>
            <person name="Daly M.J."/>
            <person name="Minton K.W."/>
            <person name="Fleischmann R.D."/>
            <person name="Ketchum K.A."/>
            <person name="Nelson K.E."/>
            <person name="Salzberg S."/>
            <person name="Smith H.O."/>
            <person name="Venter J.C."/>
            <person name="Fraser C.M."/>
        </authorList>
    </citation>
    <scope>NUCLEOTIDE SEQUENCE [LARGE SCALE GENOMIC DNA]</scope>
    <source>
        <strain evidence="3">ATCC 13939 / DSM 20539 / JCM 16871 / LMG 4051 / NBRC 15346 / NCIMB 9279 / R1 / VKM B-1422</strain>
    </source>
</reference>
<dbReference type="HOGENOM" id="CLU_082760_4_0_0"/>
<dbReference type="NCBIfam" id="TIGR01926">
    <property type="entry name" value="peroxid_rel"/>
    <property type="match status" value="1"/>
</dbReference>
<dbReference type="InParanoid" id="Q9RTJ7"/>
<keyword evidence="4" id="KW-0002">3D-structure</keyword>
<dbReference type="AlphaFoldDB" id="Q9RTJ7"/>